<evidence type="ECO:0000313" key="1">
    <source>
        <dbReference type="EMBL" id="KAG8234821.1"/>
    </source>
</evidence>
<dbReference type="EMBL" id="KZ308846">
    <property type="protein sequence ID" value="KAG8234821.1"/>
    <property type="molecule type" value="Genomic_DNA"/>
</dbReference>
<protein>
    <submittedName>
        <fullName evidence="1">Uncharacterized protein</fullName>
    </submittedName>
</protein>
<name>A0A8K0KJ17_LADFU</name>
<dbReference type="InterPro" id="IPR036397">
    <property type="entry name" value="RNaseH_sf"/>
</dbReference>
<dbReference type="AlphaFoldDB" id="A0A8K0KJ17"/>
<reference evidence="1" key="1">
    <citation type="submission" date="2013-04" db="EMBL/GenBank/DDBJ databases">
        <authorList>
            <person name="Qu J."/>
            <person name="Murali S.C."/>
            <person name="Bandaranaike D."/>
            <person name="Bellair M."/>
            <person name="Blankenburg K."/>
            <person name="Chao H."/>
            <person name="Dinh H."/>
            <person name="Doddapaneni H."/>
            <person name="Downs B."/>
            <person name="Dugan-Rocha S."/>
            <person name="Elkadiri S."/>
            <person name="Gnanaolivu R.D."/>
            <person name="Hernandez B."/>
            <person name="Javaid M."/>
            <person name="Jayaseelan J.C."/>
            <person name="Lee S."/>
            <person name="Li M."/>
            <person name="Ming W."/>
            <person name="Munidasa M."/>
            <person name="Muniz J."/>
            <person name="Nguyen L."/>
            <person name="Ongeri F."/>
            <person name="Osuji N."/>
            <person name="Pu L.-L."/>
            <person name="Puazo M."/>
            <person name="Qu C."/>
            <person name="Quiroz J."/>
            <person name="Raj R."/>
            <person name="Weissenberger G."/>
            <person name="Xin Y."/>
            <person name="Zou X."/>
            <person name="Han Y."/>
            <person name="Richards S."/>
            <person name="Worley K."/>
            <person name="Muzny D."/>
            <person name="Gibbs R."/>
        </authorList>
    </citation>
    <scope>NUCLEOTIDE SEQUENCE</scope>
    <source>
        <strain evidence="1">Sampled in the wild</strain>
    </source>
</reference>
<evidence type="ECO:0000313" key="2">
    <source>
        <dbReference type="Proteomes" id="UP000792457"/>
    </source>
</evidence>
<dbReference type="Gene3D" id="3.30.420.10">
    <property type="entry name" value="Ribonuclease H-like superfamily/Ribonuclease H"/>
    <property type="match status" value="1"/>
</dbReference>
<reference evidence="1" key="2">
    <citation type="submission" date="2017-10" db="EMBL/GenBank/DDBJ databases">
        <title>Ladona fulva Genome sequencing and assembly.</title>
        <authorList>
            <person name="Murali S."/>
            <person name="Richards S."/>
            <person name="Bandaranaike D."/>
            <person name="Bellair M."/>
            <person name="Blankenburg K."/>
            <person name="Chao H."/>
            <person name="Dinh H."/>
            <person name="Doddapaneni H."/>
            <person name="Dugan-Rocha S."/>
            <person name="Elkadiri S."/>
            <person name="Gnanaolivu R."/>
            <person name="Hernandez B."/>
            <person name="Skinner E."/>
            <person name="Javaid M."/>
            <person name="Lee S."/>
            <person name="Li M."/>
            <person name="Ming W."/>
            <person name="Munidasa M."/>
            <person name="Muniz J."/>
            <person name="Nguyen L."/>
            <person name="Hughes D."/>
            <person name="Osuji N."/>
            <person name="Pu L.-L."/>
            <person name="Puazo M."/>
            <person name="Qu C."/>
            <person name="Quiroz J."/>
            <person name="Raj R."/>
            <person name="Weissenberger G."/>
            <person name="Xin Y."/>
            <person name="Zou X."/>
            <person name="Han Y."/>
            <person name="Worley K."/>
            <person name="Muzny D."/>
            <person name="Gibbs R."/>
        </authorList>
    </citation>
    <scope>NUCLEOTIDE SEQUENCE</scope>
    <source>
        <strain evidence="1">Sampled in the wild</strain>
    </source>
</reference>
<proteinExistence type="predicted"/>
<accession>A0A8K0KJ17</accession>
<dbReference type="GO" id="GO:0003676">
    <property type="term" value="F:nucleic acid binding"/>
    <property type="evidence" value="ECO:0007669"/>
    <property type="project" value="InterPro"/>
</dbReference>
<comment type="caution">
    <text evidence="1">The sequence shown here is derived from an EMBL/GenBank/DDBJ whole genome shotgun (WGS) entry which is preliminary data.</text>
</comment>
<gene>
    <name evidence="1" type="ORF">J437_LFUL015222</name>
</gene>
<dbReference type="Proteomes" id="UP000792457">
    <property type="component" value="Unassembled WGS sequence"/>
</dbReference>
<dbReference type="OrthoDB" id="2286242at2759"/>
<organism evidence="1 2">
    <name type="scientific">Ladona fulva</name>
    <name type="common">Scarce chaser dragonfly</name>
    <name type="synonym">Libellula fulva</name>
    <dbReference type="NCBI Taxonomy" id="123851"/>
    <lineage>
        <taxon>Eukaryota</taxon>
        <taxon>Metazoa</taxon>
        <taxon>Ecdysozoa</taxon>
        <taxon>Arthropoda</taxon>
        <taxon>Hexapoda</taxon>
        <taxon>Insecta</taxon>
        <taxon>Pterygota</taxon>
        <taxon>Palaeoptera</taxon>
        <taxon>Odonata</taxon>
        <taxon>Epiprocta</taxon>
        <taxon>Anisoptera</taxon>
        <taxon>Libelluloidea</taxon>
        <taxon>Libellulidae</taxon>
        <taxon>Ladona</taxon>
    </lineage>
</organism>
<sequence length="89" mass="9911">MKVSMLAHDIPEIPFNKIGVDIAEAKDKIYLIVDISTAGVIKVLKTFFGTHGIPEILIVYNNAFGSYEFKAFANNWKLSTVTTSPKYTN</sequence>
<keyword evidence="2" id="KW-1185">Reference proteome</keyword>